<keyword evidence="1" id="KW-0175">Coiled coil</keyword>
<organism evidence="2">
    <name type="scientific">gut metagenome</name>
    <dbReference type="NCBI Taxonomy" id="749906"/>
    <lineage>
        <taxon>unclassified sequences</taxon>
        <taxon>metagenomes</taxon>
        <taxon>organismal metagenomes</taxon>
    </lineage>
</organism>
<evidence type="ECO:0000256" key="1">
    <source>
        <dbReference type="SAM" id="Coils"/>
    </source>
</evidence>
<dbReference type="EMBL" id="AMCI01003571">
    <property type="protein sequence ID" value="EJW99993.1"/>
    <property type="molecule type" value="Genomic_DNA"/>
</dbReference>
<feature type="coiled-coil region" evidence="1">
    <location>
        <begin position="29"/>
        <end position="56"/>
    </location>
</feature>
<dbReference type="AlphaFoldDB" id="J9FZI8"/>
<reference evidence="2" key="1">
    <citation type="journal article" date="2012" name="PLoS ONE">
        <title>Gene sets for utilization of primary and secondary nutrition supplies in the distal gut of endangered iberian lynx.</title>
        <authorList>
            <person name="Alcaide M."/>
            <person name="Messina E."/>
            <person name="Richter M."/>
            <person name="Bargiela R."/>
            <person name="Peplies J."/>
            <person name="Huws S.A."/>
            <person name="Newbold C.J."/>
            <person name="Golyshin P.N."/>
            <person name="Simon M.A."/>
            <person name="Lopez G."/>
            <person name="Yakimov M.M."/>
            <person name="Ferrer M."/>
        </authorList>
    </citation>
    <scope>NUCLEOTIDE SEQUENCE</scope>
</reference>
<protein>
    <submittedName>
        <fullName evidence="2">Uncharacterized protein</fullName>
    </submittedName>
</protein>
<sequence>MYLWSKSKLHTLFFYELKRNQGVVLLLNTSQASKNIDNLKNKLEETRRLKEEAFNKGDDKAFKKLGQEEQKIERQ</sequence>
<accession>J9FZI8</accession>
<name>J9FZI8_9ZZZZ</name>
<comment type="caution">
    <text evidence="2">The sequence shown here is derived from an EMBL/GenBank/DDBJ whole genome shotgun (WGS) entry which is preliminary data.</text>
</comment>
<gene>
    <name evidence="2" type="ORF">EVA_11898</name>
</gene>
<evidence type="ECO:0000313" key="2">
    <source>
        <dbReference type="EMBL" id="EJW99993.1"/>
    </source>
</evidence>
<proteinExistence type="predicted"/>